<dbReference type="AlphaFoldDB" id="A0A381S1P9"/>
<keyword evidence="1" id="KW-0812">Transmembrane</keyword>
<evidence type="ECO:0000256" key="1">
    <source>
        <dbReference type="SAM" id="Phobius"/>
    </source>
</evidence>
<proteinExistence type="predicted"/>
<feature type="transmembrane region" description="Helical" evidence="1">
    <location>
        <begin position="230"/>
        <end position="251"/>
    </location>
</feature>
<feature type="transmembrane region" description="Helical" evidence="1">
    <location>
        <begin position="19"/>
        <end position="37"/>
    </location>
</feature>
<feature type="transmembrane region" description="Helical" evidence="1">
    <location>
        <begin position="99"/>
        <end position="119"/>
    </location>
</feature>
<reference evidence="2" key="1">
    <citation type="submission" date="2018-05" db="EMBL/GenBank/DDBJ databases">
        <authorList>
            <person name="Lanie J.A."/>
            <person name="Ng W.-L."/>
            <person name="Kazmierczak K.M."/>
            <person name="Andrzejewski T.M."/>
            <person name="Davidsen T.M."/>
            <person name="Wayne K.J."/>
            <person name="Tettelin H."/>
            <person name="Glass J.I."/>
            <person name="Rusch D."/>
            <person name="Podicherti R."/>
            <person name="Tsui H.-C.T."/>
            <person name="Winkler M.E."/>
        </authorList>
    </citation>
    <scope>NUCLEOTIDE SEQUENCE</scope>
</reference>
<keyword evidence="1" id="KW-1133">Transmembrane helix</keyword>
<feature type="transmembrane region" description="Helical" evidence="1">
    <location>
        <begin position="57"/>
        <end position="78"/>
    </location>
</feature>
<name>A0A381S1P9_9ZZZZ</name>
<sequence length="288" mass="33095">MSPATTSTRTWNAHKIQQALKWTVYALLLVNFAFYIAEDWNRVAYTLMSESTIFDWMAEFATSIDLVGWILLLCMLELETYVLEDEDWEGWVAYVVRGVRFGCYAMIAHTLYAAVLTTINLQPTLAVENVSNLCDMIGEDVSYVYNLGYTDVTLETCDTLSASTELYWVTSGLIVTDKVGLELERVLAWMDLWEVMLWLLILLAIETVVRLQDRGITEGFILSVANSLKILMYLILLTFGVYWAVLSHWLYLWDELLWVAGFAAIEMNITKWRDELQVEKTTPQSDPL</sequence>
<organism evidence="2">
    <name type="scientific">marine metagenome</name>
    <dbReference type="NCBI Taxonomy" id="408172"/>
    <lineage>
        <taxon>unclassified sequences</taxon>
        <taxon>metagenomes</taxon>
        <taxon>ecological metagenomes</taxon>
    </lineage>
</organism>
<feature type="transmembrane region" description="Helical" evidence="1">
    <location>
        <begin position="186"/>
        <end position="209"/>
    </location>
</feature>
<keyword evidence="1" id="KW-0472">Membrane</keyword>
<gene>
    <name evidence="2" type="ORF">METZ01_LOCUS50218</name>
</gene>
<evidence type="ECO:0000313" key="2">
    <source>
        <dbReference type="EMBL" id="SUZ97364.1"/>
    </source>
</evidence>
<accession>A0A381S1P9</accession>
<dbReference type="EMBL" id="UINC01002502">
    <property type="protein sequence ID" value="SUZ97364.1"/>
    <property type="molecule type" value="Genomic_DNA"/>
</dbReference>
<protein>
    <submittedName>
        <fullName evidence="2">Uncharacterized protein</fullName>
    </submittedName>
</protein>